<dbReference type="Pfam" id="PF18097">
    <property type="entry name" value="Vta1_C"/>
    <property type="match status" value="1"/>
</dbReference>
<feature type="region of interest" description="Disordered" evidence="1">
    <location>
        <begin position="1"/>
        <end position="50"/>
    </location>
</feature>
<evidence type="ECO:0000313" key="4">
    <source>
        <dbReference type="Proteomes" id="UP000272942"/>
    </source>
</evidence>
<evidence type="ECO:0000313" key="3">
    <source>
        <dbReference type="EMBL" id="VDP94848.1"/>
    </source>
</evidence>
<sequence length="87" mass="9424">MKPQPGPQQPSSSSIEPAAPSSQPERSWDNETGEAEGEDQEGTGDTLPTEAYIAAEKNVRYALSALQHMDRNTAIDNLLKALKTLRS</sequence>
<evidence type="ECO:0000256" key="1">
    <source>
        <dbReference type="SAM" id="MobiDB-lite"/>
    </source>
</evidence>
<organism evidence="3 4">
    <name type="scientific">Echinostoma caproni</name>
    <dbReference type="NCBI Taxonomy" id="27848"/>
    <lineage>
        <taxon>Eukaryota</taxon>
        <taxon>Metazoa</taxon>
        <taxon>Spiralia</taxon>
        <taxon>Lophotrochozoa</taxon>
        <taxon>Platyhelminthes</taxon>
        <taxon>Trematoda</taxon>
        <taxon>Digenea</taxon>
        <taxon>Plagiorchiida</taxon>
        <taxon>Echinostomata</taxon>
        <taxon>Echinostomatoidea</taxon>
        <taxon>Echinostomatidae</taxon>
        <taxon>Echinostoma</taxon>
    </lineage>
</organism>
<gene>
    <name evidence="3" type="ORF">ECPE_LOCUS17548</name>
</gene>
<accession>A0A3P8IFW9</accession>
<feature type="domain" description="Vta1 C-terminal" evidence="2">
    <location>
        <begin position="53"/>
        <end position="85"/>
    </location>
</feature>
<dbReference type="Proteomes" id="UP000272942">
    <property type="component" value="Unassembled WGS sequence"/>
</dbReference>
<dbReference type="Gene3D" id="1.20.5.420">
    <property type="entry name" value="Immunoglobulin FC, subunit C"/>
    <property type="match status" value="1"/>
</dbReference>
<reference evidence="3 4" key="1">
    <citation type="submission" date="2018-11" db="EMBL/GenBank/DDBJ databases">
        <authorList>
            <consortium name="Pathogen Informatics"/>
        </authorList>
    </citation>
    <scope>NUCLEOTIDE SEQUENCE [LARGE SCALE GENOMIC DNA]</scope>
    <source>
        <strain evidence="3 4">Egypt</strain>
    </source>
</reference>
<dbReference type="EMBL" id="UZAN01069963">
    <property type="protein sequence ID" value="VDP94848.1"/>
    <property type="molecule type" value="Genomic_DNA"/>
</dbReference>
<feature type="compositionally biased region" description="Acidic residues" evidence="1">
    <location>
        <begin position="31"/>
        <end position="42"/>
    </location>
</feature>
<feature type="compositionally biased region" description="Low complexity" evidence="1">
    <location>
        <begin position="9"/>
        <end position="25"/>
    </location>
</feature>
<dbReference type="AlphaFoldDB" id="A0A3P8IFW9"/>
<evidence type="ECO:0000259" key="2">
    <source>
        <dbReference type="Pfam" id="PF18097"/>
    </source>
</evidence>
<keyword evidence="4" id="KW-1185">Reference proteome</keyword>
<proteinExistence type="predicted"/>
<name>A0A3P8IFW9_9TREM</name>
<dbReference type="InterPro" id="IPR041212">
    <property type="entry name" value="Vta1_C"/>
</dbReference>
<protein>
    <recommendedName>
        <fullName evidence="2">Vta1 C-terminal domain-containing protein</fullName>
    </recommendedName>
</protein>
<dbReference type="OrthoDB" id="391137at2759"/>